<protein>
    <recommendedName>
        <fullName evidence="10">Alcohol dehydrogenase</fullName>
    </recommendedName>
</protein>
<evidence type="ECO:0000259" key="6">
    <source>
        <dbReference type="Pfam" id="PF00107"/>
    </source>
</evidence>
<accession>A0A9P7N4L1</accession>
<dbReference type="Gene3D" id="3.90.180.10">
    <property type="entry name" value="Medium-chain alcohol dehydrogenases, catalytic domain"/>
    <property type="match status" value="2"/>
</dbReference>
<sequence>DTSDNMTTTTAALVIHEVNGPFRLETIRLDTIRPTEALVEIRASGICHSDLSFANGTVSTAMPAVLGHEGMRGLYHQAVVLNQGNLGGGVVKQVGSHVKHVLPGDKVLLSFSYCQDCEQCKDGHPAYCHLFVPLNLGGQRLDGTSVMRQPDEQGGNALFSGFFGQSSFARFAIVPKSSLIKVAPETDLALFAPLGCGLQTGVGAVFNTLDVQAGKSVAVFGAGSVGMSAIMAAKMRGAEPIIAIDLQQSRLDLASELGATHTLLGDDPKLVSKIKRIASSHGVDYAADFSGVPAVIATMIECLGHRGHATSVGAPPPGRQTTIDVFAHLIYGRRYSGCCEGDVIPSKIIPFLVKEHAKGNFPIDKLVSFYDFNDFQRAIDDAKRGAVLKAVLVWKDSVDAQTQQRMREHIAARQPRKEAAGLTAHL</sequence>
<dbReference type="OrthoDB" id="1560166at2759"/>
<dbReference type="InterPro" id="IPR013154">
    <property type="entry name" value="ADH-like_N"/>
</dbReference>
<evidence type="ECO:0000256" key="4">
    <source>
        <dbReference type="ARBA" id="ARBA00022833"/>
    </source>
</evidence>
<evidence type="ECO:0008006" key="10">
    <source>
        <dbReference type="Google" id="ProtNLM"/>
    </source>
</evidence>
<dbReference type="AlphaFoldDB" id="A0A9P7N4L1"/>
<comment type="cofactor">
    <cofactor evidence="1">
        <name>Zn(2+)</name>
        <dbReference type="ChEBI" id="CHEBI:29105"/>
    </cofactor>
</comment>
<dbReference type="InterPro" id="IPR036291">
    <property type="entry name" value="NAD(P)-bd_dom_sf"/>
</dbReference>
<evidence type="ECO:0000256" key="5">
    <source>
        <dbReference type="ARBA" id="ARBA00023002"/>
    </source>
</evidence>
<keyword evidence="5" id="KW-0560">Oxidoreductase</keyword>
<feature type="domain" description="Alcohol dehydrogenase-like N-terminal" evidence="7">
    <location>
        <begin position="83"/>
        <end position="182"/>
    </location>
</feature>
<dbReference type="FunFam" id="3.40.50.720:FF:000003">
    <property type="entry name" value="S-(hydroxymethyl)glutathione dehydrogenase"/>
    <property type="match status" value="1"/>
</dbReference>
<comment type="caution">
    <text evidence="8">The sequence shown here is derived from an EMBL/GenBank/DDBJ whole genome shotgun (WGS) entry which is preliminary data.</text>
</comment>
<dbReference type="PANTHER" id="PTHR43350">
    <property type="entry name" value="NAD-DEPENDENT ALCOHOL DEHYDROGENASE"/>
    <property type="match status" value="1"/>
</dbReference>
<evidence type="ECO:0000256" key="1">
    <source>
        <dbReference type="ARBA" id="ARBA00001947"/>
    </source>
</evidence>
<evidence type="ECO:0000313" key="8">
    <source>
        <dbReference type="EMBL" id="KAG5991214.1"/>
    </source>
</evidence>
<dbReference type="PANTHER" id="PTHR43350:SF11">
    <property type="entry name" value="ENOYL REDUCTASE (ER) DOMAIN-CONTAINING PROTEIN"/>
    <property type="match status" value="1"/>
</dbReference>
<evidence type="ECO:0000313" key="9">
    <source>
        <dbReference type="Proteomes" id="UP000748025"/>
    </source>
</evidence>
<feature type="domain" description="Alcohol dehydrogenase-like N-terminal" evidence="7">
    <location>
        <begin position="34"/>
        <end position="70"/>
    </location>
</feature>
<dbReference type="InterPro" id="IPR013149">
    <property type="entry name" value="ADH-like_C"/>
</dbReference>
<dbReference type="Gene3D" id="3.40.50.720">
    <property type="entry name" value="NAD(P)-binding Rossmann-like Domain"/>
    <property type="match status" value="1"/>
</dbReference>
<keyword evidence="4" id="KW-0862">Zinc</keyword>
<dbReference type="InterPro" id="IPR011032">
    <property type="entry name" value="GroES-like_sf"/>
</dbReference>
<dbReference type="GO" id="GO:0046872">
    <property type="term" value="F:metal ion binding"/>
    <property type="evidence" value="ECO:0007669"/>
    <property type="project" value="UniProtKB-KW"/>
</dbReference>
<proteinExistence type="inferred from homology"/>
<organism evidence="8 9">
    <name type="scientific">Claviceps pusilla</name>
    <dbReference type="NCBI Taxonomy" id="123648"/>
    <lineage>
        <taxon>Eukaryota</taxon>
        <taxon>Fungi</taxon>
        <taxon>Dikarya</taxon>
        <taxon>Ascomycota</taxon>
        <taxon>Pezizomycotina</taxon>
        <taxon>Sordariomycetes</taxon>
        <taxon>Hypocreomycetidae</taxon>
        <taxon>Hypocreales</taxon>
        <taxon>Clavicipitaceae</taxon>
        <taxon>Claviceps</taxon>
    </lineage>
</organism>
<dbReference type="SUPFAM" id="SSF51735">
    <property type="entry name" value="NAD(P)-binding Rossmann-fold domains"/>
    <property type="match status" value="1"/>
</dbReference>
<dbReference type="Pfam" id="PF00107">
    <property type="entry name" value="ADH_zinc_N"/>
    <property type="match status" value="1"/>
</dbReference>
<evidence type="ECO:0000256" key="2">
    <source>
        <dbReference type="ARBA" id="ARBA00008072"/>
    </source>
</evidence>
<dbReference type="SUPFAM" id="SSF50129">
    <property type="entry name" value="GroES-like"/>
    <property type="match status" value="1"/>
</dbReference>
<name>A0A9P7N4L1_9HYPO</name>
<evidence type="ECO:0000256" key="3">
    <source>
        <dbReference type="ARBA" id="ARBA00022723"/>
    </source>
</evidence>
<evidence type="ECO:0000259" key="7">
    <source>
        <dbReference type="Pfam" id="PF08240"/>
    </source>
</evidence>
<dbReference type="Proteomes" id="UP000748025">
    <property type="component" value="Unassembled WGS sequence"/>
</dbReference>
<reference evidence="8" key="1">
    <citation type="journal article" date="2020" name="bioRxiv">
        <title>Whole genome comparisons of ergot fungi reveals the divergence and evolution of species within the genus Claviceps are the result of varying mechanisms driving genome evolution and host range expansion.</title>
        <authorList>
            <person name="Wyka S.A."/>
            <person name="Mondo S.J."/>
            <person name="Liu M."/>
            <person name="Dettman J."/>
            <person name="Nalam V."/>
            <person name="Broders K.D."/>
        </authorList>
    </citation>
    <scope>NUCLEOTIDE SEQUENCE</scope>
    <source>
        <strain evidence="8">CCC 602</strain>
    </source>
</reference>
<dbReference type="CDD" id="cd08278">
    <property type="entry name" value="benzyl_alcohol_DH"/>
    <property type="match status" value="1"/>
</dbReference>
<dbReference type="Pfam" id="PF08240">
    <property type="entry name" value="ADH_N"/>
    <property type="match status" value="2"/>
</dbReference>
<comment type="similarity">
    <text evidence="2">Belongs to the zinc-containing alcohol dehydrogenase family.</text>
</comment>
<feature type="domain" description="Alcohol dehydrogenase-like C-terminal" evidence="6">
    <location>
        <begin position="225"/>
        <end position="342"/>
    </location>
</feature>
<dbReference type="GO" id="GO:0016491">
    <property type="term" value="F:oxidoreductase activity"/>
    <property type="evidence" value="ECO:0007669"/>
    <property type="project" value="UniProtKB-KW"/>
</dbReference>
<dbReference type="EMBL" id="SRPW01002669">
    <property type="protein sequence ID" value="KAG5991214.1"/>
    <property type="molecule type" value="Genomic_DNA"/>
</dbReference>
<keyword evidence="3" id="KW-0479">Metal-binding</keyword>
<feature type="non-terminal residue" evidence="8">
    <location>
        <position position="426"/>
    </location>
</feature>
<keyword evidence="9" id="KW-1185">Reference proteome</keyword>
<gene>
    <name evidence="8" type="ORF">E4U43_004076</name>
</gene>